<evidence type="ECO:0000256" key="2">
    <source>
        <dbReference type="ARBA" id="ARBA00023016"/>
    </source>
</evidence>
<dbReference type="PANTHER" id="PTHR43096:SF54">
    <property type="entry name" value="CHAPERONE PROTEIN DNAJ 1"/>
    <property type="match status" value="1"/>
</dbReference>
<dbReference type="GO" id="GO:0042026">
    <property type="term" value="P:protein refolding"/>
    <property type="evidence" value="ECO:0007669"/>
    <property type="project" value="TreeGrafter"/>
</dbReference>
<dbReference type="SUPFAM" id="SSF49493">
    <property type="entry name" value="HSP40/DnaJ peptide-binding domain"/>
    <property type="match status" value="2"/>
</dbReference>
<dbReference type="Proteomes" id="UP000321234">
    <property type="component" value="Unassembled WGS sequence"/>
</dbReference>
<dbReference type="AlphaFoldDB" id="A0A5C8ZGR6"/>
<protein>
    <submittedName>
        <fullName evidence="5">J domain-containing protein</fullName>
    </submittedName>
</protein>
<dbReference type="InterPro" id="IPR001623">
    <property type="entry name" value="DnaJ_domain"/>
</dbReference>
<dbReference type="CDD" id="cd06257">
    <property type="entry name" value="DnaJ"/>
    <property type="match status" value="1"/>
</dbReference>
<dbReference type="OrthoDB" id="9779889at2"/>
<organism evidence="5 6">
    <name type="scientific">Quadrisphaera setariae</name>
    <dbReference type="NCBI Taxonomy" id="2593304"/>
    <lineage>
        <taxon>Bacteria</taxon>
        <taxon>Bacillati</taxon>
        <taxon>Actinomycetota</taxon>
        <taxon>Actinomycetes</taxon>
        <taxon>Kineosporiales</taxon>
        <taxon>Kineosporiaceae</taxon>
        <taxon>Quadrisphaera</taxon>
    </lineage>
</organism>
<evidence type="ECO:0000313" key="6">
    <source>
        <dbReference type="Proteomes" id="UP000321234"/>
    </source>
</evidence>
<dbReference type="SMART" id="SM00271">
    <property type="entry name" value="DnaJ"/>
    <property type="match status" value="1"/>
</dbReference>
<name>A0A5C8ZGR6_9ACTN</name>
<accession>A0A5C8ZGR6</accession>
<keyword evidence="2" id="KW-0346">Stress response</keyword>
<sequence>MAGQDWLEKDFYKTLGVSSDASQDDVRKAYRKLARTLHPDANPGDASAEARFKEVGEAYSVLNDPEQRQQYDAVRAMAGGRARFSSGGAGPSGPGGAAGFEDLFGGLFGGGAGAGQRVRYGAPGQGAGGPDIDDLLAGMFGGAAGRGGPAGFQAPGGAPGGRRGAGVDLDAETTLPFAEAVGGSTVTLSVDGQPLTARIPPGVRDGQRIRLRGKGRPGPRGGEPGDLFITVHVQPHPVFTRDGDDLRVTLPVTFDEAALGAEVSAPTLDGGAVRLKVPAGTPSGRTLRVKGRGVRRGEHTGDLLVTTQVVVPQRLDGAARAAVEAFREAGAGSDGADPRADLLARARGAAGGR</sequence>
<dbReference type="Pfam" id="PF01556">
    <property type="entry name" value="DnaJ_C"/>
    <property type="match status" value="1"/>
</dbReference>
<dbReference type="PANTHER" id="PTHR43096">
    <property type="entry name" value="DNAJ HOMOLOG 1, MITOCHONDRIAL-RELATED"/>
    <property type="match status" value="1"/>
</dbReference>
<dbReference type="PROSITE" id="PS50076">
    <property type="entry name" value="DNAJ_2"/>
    <property type="match status" value="1"/>
</dbReference>
<keyword evidence="1" id="KW-0235">DNA replication</keyword>
<dbReference type="SUPFAM" id="SSF46565">
    <property type="entry name" value="Chaperone J-domain"/>
    <property type="match status" value="1"/>
</dbReference>
<proteinExistence type="predicted"/>
<keyword evidence="6" id="KW-1185">Reference proteome</keyword>
<dbReference type="Pfam" id="PF00226">
    <property type="entry name" value="DnaJ"/>
    <property type="match status" value="1"/>
</dbReference>
<dbReference type="GO" id="GO:0051082">
    <property type="term" value="F:unfolded protein binding"/>
    <property type="evidence" value="ECO:0007669"/>
    <property type="project" value="InterPro"/>
</dbReference>
<dbReference type="InterPro" id="IPR036869">
    <property type="entry name" value="J_dom_sf"/>
</dbReference>
<dbReference type="Gene3D" id="1.10.287.110">
    <property type="entry name" value="DnaJ domain"/>
    <property type="match status" value="1"/>
</dbReference>
<dbReference type="RefSeq" id="WP_147926472.1">
    <property type="nucleotide sequence ID" value="NZ_VKAC01000006.1"/>
</dbReference>
<dbReference type="InterPro" id="IPR008971">
    <property type="entry name" value="HSP40/DnaJ_pept-bd"/>
</dbReference>
<evidence type="ECO:0000256" key="1">
    <source>
        <dbReference type="ARBA" id="ARBA00022705"/>
    </source>
</evidence>
<dbReference type="PROSITE" id="PS00636">
    <property type="entry name" value="DNAJ_1"/>
    <property type="match status" value="1"/>
</dbReference>
<dbReference type="InterPro" id="IPR018253">
    <property type="entry name" value="DnaJ_domain_CS"/>
</dbReference>
<dbReference type="GO" id="GO:0005737">
    <property type="term" value="C:cytoplasm"/>
    <property type="evidence" value="ECO:0007669"/>
    <property type="project" value="TreeGrafter"/>
</dbReference>
<dbReference type="FunFam" id="2.60.260.20:FF:000013">
    <property type="entry name" value="DnaJ subfamily B member 11"/>
    <property type="match status" value="1"/>
</dbReference>
<dbReference type="Gene3D" id="2.60.260.20">
    <property type="entry name" value="Urease metallochaperone UreE, N-terminal domain"/>
    <property type="match status" value="2"/>
</dbReference>
<comment type="caution">
    <text evidence="5">The sequence shown here is derived from an EMBL/GenBank/DDBJ whole genome shotgun (WGS) entry which is preliminary data.</text>
</comment>
<evidence type="ECO:0000259" key="4">
    <source>
        <dbReference type="PROSITE" id="PS50076"/>
    </source>
</evidence>
<dbReference type="InterPro" id="IPR002939">
    <property type="entry name" value="DnaJ_C"/>
</dbReference>
<reference evidence="5 6" key="1">
    <citation type="submission" date="2019-07" db="EMBL/GenBank/DDBJ databases">
        <title>Quadrisphaera sp. strain DD2A genome sequencing and assembly.</title>
        <authorList>
            <person name="Kim I."/>
        </authorList>
    </citation>
    <scope>NUCLEOTIDE SEQUENCE [LARGE SCALE GENOMIC DNA]</scope>
    <source>
        <strain evidence="5 6">DD2A</strain>
    </source>
</reference>
<dbReference type="PRINTS" id="PR00625">
    <property type="entry name" value="JDOMAIN"/>
</dbReference>
<dbReference type="GO" id="GO:0006260">
    <property type="term" value="P:DNA replication"/>
    <property type="evidence" value="ECO:0007669"/>
    <property type="project" value="UniProtKB-KW"/>
</dbReference>
<feature type="domain" description="J" evidence="4">
    <location>
        <begin position="10"/>
        <end position="75"/>
    </location>
</feature>
<evidence type="ECO:0000256" key="3">
    <source>
        <dbReference type="ARBA" id="ARBA00023186"/>
    </source>
</evidence>
<evidence type="ECO:0000313" key="5">
    <source>
        <dbReference type="EMBL" id="TXR56040.1"/>
    </source>
</evidence>
<dbReference type="CDD" id="cd10747">
    <property type="entry name" value="DnaJ_C"/>
    <property type="match status" value="1"/>
</dbReference>
<gene>
    <name evidence="5" type="ORF">FMM08_11340</name>
</gene>
<dbReference type="EMBL" id="VKAC01000006">
    <property type="protein sequence ID" value="TXR56040.1"/>
    <property type="molecule type" value="Genomic_DNA"/>
</dbReference>
<keyword evidence="3" id="KW-0143">Chaperone</keyword>